<dbReference type="Pfam" id="PF20220">
    <property type="entry name" value="ABC_toxin_N"/>
    <property type="match status" value="1"/>
</dbReference>
<evidence type="ECO:0000259" key="2">
    <source>
        <dbReference type="Pfam" id="PF01471"/>
    </source>
</evidence>
<dbReference type="EMBL" id="BMMM01000014">
    <property type="protein sequence ID" value="GGN81511.1"/>
    <property type="molecule type" value="Genomic_DNA"/>
</dbReference>
<feature type="region of interest" description="Disordered" evidence="1">
    <location>
        <begin position="1787"/>
        <end position="1814"/>
    </location>
</feature>
<dbReference type="InterPro" id="IPR036366">
    <property type="entry name" value="PGBDSf"/>
</dbReference>
<evidence type="ECO:0000259" key="3">
    <source>
        <dbReference type="Pfam" id="PF18276"/>
    </source>
</evidence>
<reference evidence="6 7" key="1">
    <citation type="journal article" date="2014" name="Int. J. Syst. Evol. Microbiol.">
        <title>Complete genome sequence of Corynebacterium casei LMG S-19264T (=DSM 44701T), isolated from a smear-ripened cheese.</title>
        <authorList>
            <consortium name="US DOE Joint Genome Institute (JGI-PGF)"/>
            <person name="Walter F."/>
            <person name="Albersmeier A."/>
            <person name="Kalinowski J."/>
            <person name="Ruckert C."/>
        </authorList>
    </citation>
    <scope>NUCLEOTIDE SEQUENCE [LARGE SCALE GENOMIC DNA]</scope>
    <source>
        <strain evidence="6 7">CGMCC 4.7111</strain>
    </source>
</reference>
<dbReference type="Gene3D" id="1.10.101.10">
    <property type="entry name" value="PGBD-like superfamily/PGBD"/>
    <property type="match status" value="1"/>
</dbReference>
<organism evidence="6 7">
    <name type="scientific">Streptomyces albiflavescens</name>
    <dbReference type="NCBI Taxonomy" id="1623582"/>
    <lineage>
        <taxon>Bacteria</taxon>
        <taxon>Bacillati</taxon>
        <taxon>Actinomycetota</taxon>
        <taxon>Actinomycetes</taxon>
        <taxon>Kitasatosporales</taxon>
        <taxon>Streptomycetaceae</taxon>
        <taxon>Streptomyces</taxon>
    </lineage>
</organism>
<dbReference type="RefSeq" id="WP_189189930.1">
    <property type="nucleotide sequence ID" value="NZ_BMMM01000014.1"/>
</dbReference>
<feature type="domain" description="Tc toxin complex TcA C-terminal TcB-binding" evidence="3">
    <location>
        <begin position="2649"/>
        <end position="2940"/>
    </location>
</feature>
<dbReference type="InterPro" id="IPR036365">
    <property type="entry name" value="PGBD-like_sf"/>
</dbReference>
<evidence type="ECO:0008006" key="8">
    <source>
        <dbReference type="Google" id="ProtNLM"/>
    </source>
</evidence>
<feature type="domain" description="Peptidoglycan binding-like" evidence="2">
    <location>
        <begin position="13"/>
        <end position="72"/>
    </location>
</feature>
<dbReference type="SUPFAM" id="SSF47090">
    <property type="entry name" value="PGBD-like"/>
    <property type="match status" value="1"/>
</dbReference>
<comment type="caution">
    <text evidence="6">The sequence shown here is derived from an EMBL/GenBank/DDBJ whole genome shotgun (WGS) entry which is preliminary data.</text>
</comment>
<dbReference type="Pfam" id="PF18276">
    <property type="entry name" value="TcA_TcB_BD"/>
    <property type="match status" value="1"/>
</dbReference>
<evidence type="ECO:0000259" key="5">
    <source>
        <dbReference type="Pfam" id="PF20220"/>
    </source>
</evidence>
<accession>A0A917YAQ7</accession>
<dbReference type="Proteomes" id="UP000600365">
    <property type="component" value="Unassembled WGS sequence"/>
</dbReference>
<evidence type="ECO:0000256" key="1">
    <source>
        <dbReference type="SAM" id="MobiDB-lite"/>
    </source>
</evidence>
<gene>
    <name evidence="6" type="ORF">GCM10011579_068170</name>
</gene>
<dbReference type="InterPro" id="IPR002477">
    <property type="entry name" value="Peptidoglycan-bd-like"/>
</dbReference>
<feature type="domain" description="Neuraminidase-like" evidence="4">
    <location>
        <begin position="1715"/>
        <end position="1854"/>
    </location>
</feature>
<keyword evidence="7" id="KW-1185">Reference proteome</keyword>
<sequence>MNDTYRALSAGQSGDAVWLLQARLLDFGAELAHDELVEGLFGASTRHQLLALQRQLELPATGVADADTLRTLAEADVPHRGYVVGLVLGPDERPVSDVTLHALDRDLRSEQLLGAARSADDGFYQISYQPERSARLEQGSADVFVRALQDQTVLVDPPVEDTVFNAPPLVSITVRLAVRVAPERTEYEQVVATVEPLLGQLRWSELAEDGQHQDITFLTRETGLTAAQIEHVAVAQRLGGEAKIPLAFYYALFALDTLGAAQTWSSLIPRLRIGLGTLVKPLFYDIVLLSEEQLTAAVKQAVERFLVPRTVAVQLPEILGILAEYRDAAREFARSQRQRLVLEQVGHLLRTDVPDRVTALLAADSFGDLPGLFAQFRDLELAPSERAAEQAQARLALAELLGDDQTLIDLAQALHSIEGPEQLHRLARLEQADWIEVLRTHAATRDVPLTDEAAARQAALLEARMATRFPATAFASRLASDPSPPFAQAATVAELLHAHPEFDLATGNVTTLLAAHPELTSAPDGAAAVAALRTAQRVFRFAPHYAGSKALCEKGLTSAGAIQARGRERFVRETVQSGAFSAQQARHAHATAADLHAASLLLAGQLSGAASATTVASLAPAPAKLEPVTKDFPNMKSLFATADMSECSECRSVHGAAAYLVDVLEFLGNRLVVDTTATPAVVLKGARDVLFGRRPDLGVTDLNCANTMTAMPYLDLVCELLEDAVAPDLGIPFAGAVTAGVISPALQGALQAAGLAFTDQAAVFGPDLDGGFVVRDRRAVAGITPDGGGWRIRTLRQTFGTEAEVGAAPEYMNDAAYATLAASPFCFVLPFDLSHQETRRYFDQFDVNRAELMSRLQVGGNPSDATCAAERLGLSDAQRQLVVTPDVADQHTIWNTGGSPASATLSNVGTFVTRAGISYHDLLELLQLSWIDGGQNLFVQHLDSSSDLTQKRIANLDDSGLDRIHRFLRLRNATGWPSRTLDRAIRSAAGGGSVLDDACLVRLTRLGEVAQQLGLGLDATLDLLEPLSMTDPAGSYAATFLNPVASGSVDPRFLPAAVLANEAAEAAVPGSGIKLGAAAHFLGLALGTSPADTVALIALSGPDPVLTNGTISRTYAFSRIRTALHLTAPELSGLVAITGGDPLASSAALRDFADAAAAARASGLPIELWRYLLRHDAPDLASYDLSPSAAASLLGQLHDAYAAARAADASPVSAAATPEENSRAVCPFLTRLPGITDATVSRLQTLLDDAWTDPALSEANFVDNALAGYFDTTAIKAALAARQAAVPPRVAERNAVITAVGAAVSDYLYLRDRDAALSSTVATAMTIGEDLAAVLLNHAYLKEPAAAVTPTLHDVLIDDSGTSASADLQQRAVELLHTITLSAGKTGLPTGTVGWVLDHAAALGWLEWDHLPYRPCQPAAGYPAWRRLQGFFDLLDAYPDVSDPAHPDTPVTVASFFGLVLSGAAIADVLAYLARLTGTDPTVLGALDAHLGLSAPNLSAYQDPATVSRLLGTAALLRTLGLDVPTAAAVTQPVLTPADAASMRSALKSRYAAEEWLGVLQQIQDGLRPLKRDALVAYLLAVDPDLQSVDDLYDHFLIDVEMGSCMPTSRIVQAHATVQLFAMRCLMGLEPASVASVGHDDGWKQWDWMANFRVWEANRKIFLWPENWIEPELRDDKTELFATLDNDLQQDELTDLAVEDATGAYLERLDDIAHLDVMAAYYQTDRRVMHVFARTKGGSPTVYFHRQFQQERSWTPWTKVPLDITGDQLLAFDRNSRLTLAWPLFTEEPDSSKAPPDTPDPNSLSGGKSNDKPDKRWKIQLTVSEYAGGRWREKKVSQGALYTSFGQALPDQRQFNFFVWTLGATQAISCFSPSGFVGSFALTGCKGYPEPRQGGSMTGWLFPRFADTELDSGRFMELEHYAGGELAILQLPGQNAQLILQQTPAGLFDVAYPLQMTLIDWILVALEMWAGAQSTQLRTYGREHRLALPLGTLLPYFYGDYSRGYVITPGFYPRARERAGSTGPDLARTKKTASDVLRLIDDAIALLTKYLHKHQQNPGVPLSDLINELRQDPDYLKLVEEFQAFRKLRYGLDIHNFYHPLVCRFRAALNASGIPALMARDLQLTNTGFDFKTTYQPGSEVIKPYPREDVDFQLDGAYASYNWELFFHLPFDIARRLNQDQRFAAARDWYHYVFNPVGATDAPAPQRYWVTKPFFQTTAQDYLDERIDTILNAIAADPSAASIDDLAFAVSQWRDKPFKPDVVARSRPVAYQMSIVINYIQNLIDWGDSLFRQFTRESVNQATQLYILADKLLGPNPRVVPQEVSVPDMTYHQLRGEIDILGNALLDLENLIPDLNLLPHHGAELPPPSATLTSLYFCIPPNETLLKKWDVVADRLFKIRHCQNIDGIAASLALFAPPIDPGALVRAAAAGLDVSSFVAGLGAPPPHYRFSVMTQKASELTQQVASLGAELLSALEKRDAEQLARLRADQELAVLDSVREVKQAAIAESQGALEALKKSRAVIEERITFYSSQPFMNPWEITAVALNGASLIGESAVALGYVLAGGLKLIPNFVAGGAGFGGSPTVTVSTGGDSIGGAAETAVQVLSSLTRVADKAAGMASVQAGYQRRQDEWDFQLALAQKELTQMDQQITNAQLHLDMLAKDLATHDLQIRNSQQVGTFMRSKYTNQELYGWMIGQVSSVYFQAYKLAFDAAKKAESCYRYELANDTTFIRYGYWDSLKKGLMTAEALLHDIKRMETAYLDNNVREYELTKHLSLAQLDPGALLQLKTTGKVTIQVPEVAFDLDHPSHYARRIKTVSTSLVCNAGPYTPVGLTLSLVSNKYRKTTAVRAGAATDKDKYAEQVGSDDRFAYNVGSTASIATSSAVSDAGLFELNFHDERYLPFEGVGAISTWNIELPTTFQQFDPDTISDLILHIRYTAREGGSAFRTMVEKALAAIVNDTLLVAGRQGLYISFTLRDSFPNEWWQLTQTGQTTLTLGEQHLPYLARSHAPSLTSLTWAANVTGAPASYALNVDGTALTLNRDATMKSLCLGTGGSPVLGTPLTISADPAKLQDLVVLVHYTLS</sequence>
<name>A0A917YAQ7_9ACTN</name>
<proteinExistence type="predicted"/>
<dbReference type="Pfam" id="PF18413">
    <property type="entry name" value="Neuraminidase"/>
    <property type="match status" value="1"/>
</dbReference>
<evidence type="ECO:0000313" key="7">
    <source>
        <dbReference type="Proteomes" id="UP000600365"/>
    </source>
</evidence>
<evidence type="ECO:0000313" key="6">
    <source>
        <dbReference type="EMBL" id="GGN81511.1"/>
    </source>
</evidence>
<feature type="domain" description="ABC toxin N-terminal" evidence="5">
    <location>
        <begin position="1565"/>
        <end position="1684"/>
    </location>
</feature>
<dbReference type="InterPro" id="IPR046839">
    <property type="entry name" value="ABC_toxin_N"/>
</dbReference>
<dbReference type="Pfam" id="PF01471">
    <property type="entry name" value="PG_binding_1"/>
    <property type="match status" value="1"/>
</dbReference>
<dbReference type="InterPro" id="IPR040840">
    <property type="entry name" value="TcA_TcB_BD"/>
</dbReference>
<evidence type="ECO:0000259" key="4">
    <source>
        <dbReference type="Pfam" id="PF18413"/>
    </source>
</evidence>
<dbReference type="InterPro" id="IPR041079">
    <property type="entry name" value="Neuraminidase-like"/>
</dbReference>
<protein>
    <recommendedName>
        <fullName evidence="8">Peptidoglycan binding-like domain-containing protein</fullName>
    </recommendedName>
</protein>